<dbReference type="EMBL" id="LR862149">
    <property type="protein sequence ID" value="CAD1831386.1"/>
    <property type="molecule type" value="Genomic_DNA"/>
</dbReference>
<keyword evidence="2" id="KW-0328">Glycosyltransferase</keyword>
<evidence type="ECO:0000256" key="3">
    <source>
        <dbReference type="SAM" id="MobiDB-lite"/>
    </source>
</evidence>
<dbReference type="PANTHER" id="PTHR48048:SF30">
    <property type="entry name" value="GLYCOSYLTRANSFERASE"/>
    <property type="match status" value="1"/>
</dbReference>
<keyword evidence="2" id="KW-0808">Transferase</keyword>
<proteinExistence type="inferred from homology"/>
<evidence type="ECO:0000256" key="2">
    <source>
        <dbReference type="ARBA" id="ARBA00022676"/>
    </source>
</evidence>
<reference evidence="4" key="1">
    <citation type="submission" date="2020-07" db="EMBL/GenBank/DDBJ databases">
        <authorList>
            <person name="Lin J."/>
        </authorList>
    </citation>
    <scope>NUCLEOTIDE SEQUENCE</scope>
</reference>
<sequence length="257" mass="28832">MLQRARHGAAARPGVPHSPPTTCPSLFSTAPARPTMASSATPGAWPLHGHRRQHLPLPRAPRRGRPDRRGALRPRPRAAPAHPARLLRRPARQIHDGARGRREECLAWLDSQPKASVVFLCFESVGRFSAAQLKELAKGIEKSGHRFLWVVRSPPSDDNDDPEKRFLPPPEPDLEKLLPEGFPYRTRERGMVVQSWAPQREVLAHESAGGLGHDFAARSARQHRRHATLLARFEETLGRLRPAELHPRLRSAGRVHR</sequence>
<dbReference type="AlphaFoldDB" id="A0A6V7PLF9"/>
<evidence type="ECO:0000313" key="4">
    <source>
        <dbReference type="EMBL" id="CAD1831386.1"/>
    </source>
</evidence>
<organism evidence="4">
    <name type="scientific">Ananas comosus var. bracteatus</name>
    <name type="common">red pineapple</name>
    <dbReference type="NCBI Taxonomy" id="296719"/>
    <lineage>
        <taxon>Eukaryota</taxon>
        <taxon>Viridiplantae</taxon>
        <taxon>Streptophyta</taxon>
        <taxon>Embryophyta</taxon>
        <taxon>Tracheophyta</taxon>
        <taxon>Spermatophyta</taxon>
        <taxon>Magnoliopsida</taxon>
        <taxon>Liliopsida</taxon>
        <taxon>Poales</taxon>
        <taxon>Bromeliaceae</taxon>
        <taxon>Bromelioideae</taxon>
        <taxon>Ananas</taxon>
    </lineage>
</organism>
<name>A0A6V7PLF9_ANACO</name>
<accession>A0A6V7PLF9</accession>
<dbReference type="GO" id="GO:0035251">
    <property type="term" value="F:UDP-glucosyltransferase activity"/>
    <property type="evidence" value="ECO:0007669"/>
    <property type="project" value="InterPro"/>
</dbReference>
<feature type="region of interest" description="Disordered" evidence="3">
    <location>
        <begin position="1"/>
        <end position="98"/>
    </location>
</feature>
<feature type="compositionally biased region" description="Basic residues" evidence="3">
    <location>
        <begin position="48"/>
        <end position="76"/>
    </location>
</feature>
<gene>
    <name evidence="4" type="ORF">CB5_LOCUS14597</name>
</gene>
<feature type="region of interest" description="Disordered" evidence="3">
    <location>
        <begin position="152"/>
        <end position="172"/>
    </location>
</feature>
<dbReference type="PANTHER" id="PTHR48048">
    <property type="entry name" value="GLYCOSYLTRANSFERASE"/>
    <property type="match status" value="1"/>
</dbReference>
<dbReference type="SUPFAM" id="SSF53756">
    <property type="entry name" value="UDP-Glycosyltransferase/glycogen phosphorylase"/>
    <property type="match status" value="1"/>
</dbReference>
<dbReference type="Gene3D" id="3.40.50.2000">
    <property type="entry name" value="Glycogen Phosphorylase B"/>
    <property type="match status" value="1"/>
</dbReference>
<protein>
    <submittedName>
        <fullName evidence="4">Uncharacterized protein</fullName>
    </submittedName>
</protein>
<evidence type="ECO:0000256" key="1">
    <source>
        <dbReference type="ARBA" id="ARBA00009995"/>
    </source>
</evidence>
<dbReference type="InterPro" id="IPR050481">
    <property type="entry name" value="UDP-glycosyltransf_plant"/>
</dbReference>
<comment type="similarity">
    <text evidence="1">Belongs to the UDP-glycosyltransferase family.</text>
</comment>